<dbReference type="Proteomes" id="UP000527355">
    <property type="component" value="Unassembled WGS sequence"/>
</dbReference>
<evidence type="ECO:0000313" key="2">
    <source>
        <dbReference type="Proteomes" id="UP000527355"/>
    </source>
</evidence>
<comment type="caution">
    <text evidence="1">The sequence shown here is derived from an EMBL/GenBank/DDBJ whole genome shotgun (WGS) entry which is preliminary data.</text>
</comment>
<gene>
    <name evidence="1" type="ORF">mMyoMyo1_009048</name>
</gene>
<reference evidence="1 2" key="1">
    <citation type="journal article" date="2020" name="Nature">
        <title>Six reference-quality genomes reveal evolution of bat adaptations.</title>
        <authorList>
            <person name="Jebb D."/>
            <person name="Huang Z."/>
            <person name="Pippel M."/>
            <person name="Hughes G.M."/>
            <person name="Lavrichenko K."/>
            <person name="Devanna P."/>
            <person name="Winkler S."/>
            <person name="Jermiin L.S."/>
            <person name="Skirmuntt E.C."/>
            <person name="Katzourakis A."/>
            <person name="Burkitt-Gray L."/>
            <person name="Ray D.A."/>
            <person name="Sullivan K.A.M."/>
            <person name="Roscito J.G."/>
            <person name="Kirilenko B.M."/>
            <person name="Davalos L.M."/>
            <person name="Corthals A.P."/>
            <person name="Power M.L."/>
            <person name="Jones G."/>
            <person name="Ransome R.D."/>
            <person name="Dechmann D.K.N."/>
            <person name="Locatelli A.G."/>
            <person name="Puechmaille S.J."/>
            <person name="Fedrigo O."/>
            <person name="Jarvis E.D."/>
            <person name="Hiller M."/>
            <person name="Vernes S.C."/>
            <person name="Myers E.W."/>
            <person name="Teeling E.C."/>
        </authorList>
    </citation>
    <scope>NUCLEOTIDE SEQUENCE [LARGE SCALE GENOMIC DNA]</scope>
    <source>
        <strain evidence="1">MMyoMyo1</strain>
        <tissue evidence="1">Flight muscle</tissue>
    </source>
</reference>
<accession>A0A7J7TIG6</accession>
<proteinExistence type="predicted"/>
<name>A0A7J7TIG6_MYOMY</name>
<dbReference type="AlphaFoldDB" id="A0A7J7TIG6"/>
<protein>
    <submittedName>
        <fullName evidence="1">Uncharacterized protein</fullName>
    </submittedName>
</protein>
<keyword evidence="2" id="KW-1185">Reference proteome</keyword>
<organism evidence="1 2">
    <name type="scientific">Myotis myotis</name>
    <name type="common">Greater mouse-eared bat</name>
    <name type="synonym">Vespertilio myotis</name>
    <dbReference type="NCBI Taxonomy" id="51298"/>
    <lineage>
        <taxon>Eukaryota</taxon>
        <taxon>Metazoa</taxon>
        <taxon>Chordata</taxon>
        <taxon>Craniata</taxon>
        <taxon>Vertebrata</taxon>
        <taxon>Euteleostomi</taxon>
        <taxon>Mammalia</taxon>
        <taxon>Eutheria</taxon>
        <taxon>Laurasiatheria</taxon>
        <taxon>Chiroptera</taxon>
        <taxon>Yangochiroptera</taxon>
        <taxon>Vespertilionidae</taxon>
        <taxon>Myotis</taxon>
    </lineage>
</organism>
<dbReference type="EMBL" id="JABWUV010000016">
    <property type="protein sequence ID" value="KAF6300574.1"/>
    <property type="molecule type" value="Genomic_DNA"/>
</dbReference>
<sequence>MNSISFSCCLPENAFNFLFLKDSFPGYRVFFVSTLNILMGSLLICKVHADKSIANIIGSVVDCESVFHLLLFKGCLALCGSVVKHGSINPVVSLLPNRGHAGGSQSMILFHRCFFLSYHPL</sequence>
<evidence type="ECO:0000313" key="1">
    <source>
        <dbReference type="EMBL" id="KAF6300574.1"/>
    </source>
</evidence>